<protein>
    <recommendedName>
        <fullName evidence="3">Lipoprotein</fullName>
    </recommendedName>
</protein>
<dbReference type="Proteomes" id="UP000265801">
    <property type="component" value="Unassembled WGS sequence"/>
</dbReference>
<dbReference type="EMBL" id="QXIR01000038">
    <property type="protein sequence ID" value="RIW28918.1"/>
    <property type="molecule type" value="Genomic_DNA"/>
</dbReference>
<dbReference type="PROSITE" id="PS51257">
    <property type="entry name" value="PROKAR_LIPOPROTEIN"/>
    <property type="match status" value="1"/>
</dbReference>
<sequence length="220" mass="24957">MSGKKAMFFVPLVLSLLILTGCRIVFDPTAQKEEQIETQKDHRKVVKVQEQEEVGEAPKGERKITLGGRAELEGNSIVVTGQTNLPAGAVVRYELKQYYPDADLEEFEQYKAEPKAKEIERDAREIGTGGTARAAVFELPEPDQRYRLDMYYIPYDASPEIQELLLDDEESIDELEGIKTIEYQEAAVWDGRSEIKGYIAHINILPNEGTEKVTLEFEQM</sequence>
<evidence type="ECO:0000313" key="2">
    <source>
        <dbReference type="Proteomes" id="UP000265801"/>
    </source>
</evidence>
<gene>
    <name evidence="1" type="ORF">D3H55_20330</name>
</gene>
<organism evidence="1 2">
    <name type="scientific">Bacillus salacetis</name>
    <dbReference type="NCBI Taxonomy" id="2315464"/>
    <lineage>
        <taxon>Bacteria</taxon>
        <taxon>Bacillati</taxon>
        <taxon>Bacillota</taxon>
        <taxon>Bacilli</taxon>
        <taxon>Bacillales</taxon>
        <taxon>Bacillaceae</taxon>
        <taxon>Bacillus</taxon>
    </lineage>
</organism>
<keyword evidence="2" id="KW-1185">Reference proteome</keyword>
<name>A0A3A1QPC7_9BACI</name>
<comment type="caution">
    <text evidence="1">The sequence shown here is derived from an EMBL/GenBank/DDBJ whole genome shotgun (WGS) entry which is preliminary data.</text>
</comment>
<evidence type="ECO:0000313" key="1">
    <source>
        <dbReference type="EMBL" id="RIW28918.1"/>
    </source>
</evidence>
<accession>A0A3A1QPC7</accession>
<proteinExistence type="predicted"/>
<dbReference type="AlphaFoldDB" id="A0A3A1QPC7"/>
<reference evidence="1 2" key="1">
    <citation type="submission" date="2018-09" db="EMBL/GenBank/DDBJ databases">
        <title>Bacillus saliacetes sp. nov., isolated from Thai shrimp paste (Ka-pi).</title>
        <authorList>
            <person name="Daroonpunt R."/>
            <person name="Tanasupawat S."/>
            <person name="Yiamsombut S."/>
        </authorList>
    </citation>
    <scope>NUCLEOTIDE SEQUENCE [LARGE SCALE GENOMIC DNA]</scope>
    <source>
        <strain evidence="1 2">SKP7-4</strain>
    </source>
</reference>
<evidence type="ECO:0008006" key="3">
    <source>
        <dbReference type="Google" id="ProtNLM"/>
    </source>
</evidence>